<comment type="similarity">
    <text evidence="1">Belongs to the UPF0161 family.</text>
</comment>
<reference evidence="2 3" key="1">
    <citation type="submission" date="2017-08" db="EMBL/GenBank/DDBJ databases">
        <title>Reclassification of Bisgaard taxon 37 and 44.</title>
        <authorList>
            <person name="Christensen H."/>
        </authorList>
    </citation>
    <scope>NUCLEOTIDE SEQUENCE [LARGE SCALE GENOMIC DNA]</scope>
    <source>
        <strain evidence="2 3">EEAB3T1</strain>
    </source>
</reference>
<dbReference type="Pfam" id="PF01809">
    <property type="entry name" value="YidD"/>
    <property type="match status" value="1"/>
</dbReference>
<keyword evidence="1" id="KW-0472">Membrane</keyword>
<dbReference type="InterPro" id="IPR002696">
    <property type="entry name" value="Membr_insert_effic_factor_YidD"/>
</dbReference>
<dbReference type="EMBL" id="NRJF01000192">
    <property type="protein sequence ID" value="RIY33549.1"/>
    <property type="molecule type" value="Genomic_DNA"/>
</dbReference>
<comment type="caution">
    <text evidence="2">The sequence shown here is derived from an EMBL/GenBank/DDBJ whole genome shotgun (WGS) entry which is preliminary data.</text>
</comment>
<accession>A0A3A1Y8L0</accession>
<dbReference type="PANTHER" id="PTHR33383:SF1">
    <property type="entry name" value="MEMBRANE PROTEIN INSERTION EFFICIENCY FACTOR-RELATED"/>
    <property type="match status" value="1"/>
</dbReference>
<dbReference type="Proteomes" id="UP000265964">
    <property type="component" value="Unassembled WGS sequence"/>
</dbReference>
<comment type="subcellular location">
    <subcellularLocation>
        <location evidence="1">Cell membrane</location>
        <topology evidence="1">Peripheral membrane protein</topology>
        <orientation evidence="1">Cytoplasmic side</orientation>
    </subcellularLocation>
</comment>
<dbReference type="GO" id="GO:0005886">
    <property type="term" value="C:plasma membrane"/>
    <property type="evidence" value="ECO:0007669"/>
    <property type="project" value="UniProtKB-SubCell"/>
</dbReference>
<dbReference type="RefSeq" id="WP_119535105.1">
    <property type="nucleotide sequence ID" value="NZ_NRJF01000192.1"/>
</dbReference>
<keyword evidence="1" id="KW-1003">Cell membrane</keyword>
<dbReference type="PANTHER" id="PTHR33383">
    <property type="entry name" value="MEMBRANE PROTEIN INSERTION EFFICIENCY FACTOR-RELATED"/>
    <property type="match status" value="1"/>
</dbReference>
<gene>
    <name evidence="2" type="ORF">CKF59_06310</name>
</gene>
<dbReference type="AlphaFoldDB" id="A0A3A1Y8L0"/>
<protein>
    <recommendedName>
        <fullName evidence="1">Putative membrane protein insertion efficiency factor</fullName>
    </recommendedName>
</protein>
<dbReference type="OrthoDB" id="9801753at2"/>
<keyword evidence="3" id="KW-1185">Reference proteome</keyword>
<proteinExistence type="inferred from homology"/>
<dbReference type="SMART" id="SM01234">
    <property type="entry name" value="Haemolytic"/>
    <property type="match status" value="1"/>
</dbReference>
<organism evidence="2 3">
    <name type="scientific">Psittacicella gerlachiana</name>
    <dbReference type="NCBI Taxonomy" id="2028574"/>
    <lineage>
        <taxon>Bacteria</taxon>
        <taxon>Pseudomonadati</taxon>
        <taxon>Pseudomonadota</taxon>
        <taxon>Gammaproteobacteria</taxon>
        <taxon>Pasteurellales</taxon>
        <taxon>Psittacicellaceae</taxon>
        <taxon>Psittacicella</taxon>
    </lineage>
</organism>
<sequence length="80" mass="9140">MKKIAFTLIKFYQLFLSPLLGSGKCRFHPVCSQYGKIAIKHHGFFYGGLLTIWRILRCNPLGIGGIDPVPHHFNNKKVKK</sequence>
<dbReference type="NCBIfam" id="TIGR00278">
    <property type="entry name" value="membrane protein insertion efficiency factor YidD"/>
    <property type="match status" value="1"/>
</dbReference>
<dbReference type="HAMAP" id="MF_00386">
    <property type="entry name" value="UPF0161_YidD"/>
    <property type="match status" value="1"/>
</dbReference>
<evidence type="ECO:0000313" key="2">
    <source>
        <dbReference type="EMBL" id="RIY33549.1"/>
    </source>
</evidence>
<name>A0A3A1Y8L0_9GAMM</name>
<comment type="function">
    <text evidence="1">Could be involved in insertion of integral membrane proteins into the membrane.</text>
</comment>
<evidence type="ECO:0000313" key="3">
    <source>
        <dbReference type="Proteomes" id="UP000265964"/>
    </source>
</evidence>
<evidence type="ECO:0000256" key="1">
    <source>
        <dbReference type="HAMAP-Rule" id="MF_00386"/>
    </source>
</evidence>